<dbReference type="Proteomes" id="UP000679690">
    <property type="component" value="Unassembled WGS sequence"/>
</dbReference>
<sequence>MNFSNIRFFRHGIAAVLMLATLLSIAVTTRPASAAAAEPRTELVLVQRSGGLAGVVEHFTVDRTTTGRNAADVLTMTASRPFRALRSAYLPADPCCDRFTYTVVVTYSDHTAKTVTTVENTPGTPRILLDVIESALLTAADRASR</sequence>
<gene>
    <name evidence="2" type="ORF">J5X75_18525</name>
</gene>
<comment type="caution">
    <text evidence="2">The sequence shown here is derived from an EMBL/GenBank/DDBJ whole genome shotgun (WGS) entry which is preliminary data.</text>
</comment>
<protein>
    <submittedName>
        <fullName evidence="2">Uncharacterized protein</fullName>
    </submittedName>
</protein>
<dbReference type="RefSeq" id="WP_208468651.1">
    <property type="nucleotide sequence ID" value="NZ_JAGFNS010000011.1"/>
</dbReference>
<accession>A0ABS3UL40</accession>
<keyword evidence="1" id="KW-0732">Signal</keyword>
<organism evidence="2 3">
    <name type="scientific">Actinoplanes flavus</name>
    <dbReference type="NCBI Taxonomy" id="2820290"/>
    <lineage>
        <taxon>Bacteria</taxon>
        <taxon>Bacillati</taxon>
        <taxon>Actinomycetota</taxon>
        <taxon>Actinomycetes</taxon>
        <taxon>Micromonosporales</taxon>
        <taxon>Micromonosporaceae</taxon>
        <taxon>Actinoplanes</taxon>
    </lineage>
</organism>
<name>A0ABS3UL40_9ACTN</name>
<proteinExistence type="predicted"/>
<evidence type="ECO:0000313" key="3">
    <source>
        <dbReference type="Proteomes" id="UP000679690"/>
    </source>
</evidence>
<evidence type="ECO:0000256" key="1">
    <source>
        <dbReference type="SAM" id="SignalP"/>
    </source>
</evidence>
<feature type="signal peptide" evidence="1">
    <location>
        <begin position="1"/>
        <end position="34"/>
    </location>
</feature>
<reference evidence="2 3" key="1">
    <citation type="submission" date="2021-03" db="EMBL/GenBank/DDBJ databases">
        <title>Actinoplanes flavus sp. nov., a novel actinomycete isolated from Coconut Palm rhizosphere soil.</title>
        <authorList>
            <person name="Luo X."/>
        </authorList>
    </citation>
    <scope>NUCLEOTIDE SEQUENCE [LARGE SCALE GENOMIC DNA]</scope>
    <source>
        <strain evidence="2 3">NEAU-H7</strain>
    </source>
</reference>
<dbReference type="EMBL" id="JAGFNS010000011">
    <property type="protein sequence ID" value="MBO3739513.1"/>
    <property type="molecule type" value="Genomic_DNA"/>
</dbReference>
<keyword evidence="3" id="KW-1185">Reference proteome</keyword>
<evidence type="ECO:0000313" key="2">
    <source>
        <dbReference type="EMBL" id="MBO3739513.1"/>
    </source>
</evidence>
<feature type="chain" id="PRO_5046346470" evidence="1">
    <location>
        <begin position="35"/>
        <end position="145"/>
    </location>
</feature>